<dbReference type="Proteomes" id="UP001246244">
    <property type="component" value="Unassembled WGS sequence"/>
</dbReference>
<dbReference type="EMBL" id="JAVKPK010000004">
    <property type="protein sequence ID" value="MDR7664573.1"/>
    <property type="molecule type" value="Genomic_DNA"/>
</dbReference>
<keyword evidence="2" id="KW-1185">Reference proteome</keyword>
<evidence type="ECO:0000313" key="1">
    <source>
        <dbReference type="EMBL" id="MDR7664573.1"/>
    </source>
</evidence>
<gene>
    <name evidence="1" type="ORF">RG963_01990</name>
</gene>
<organism evidence="1 2">
    <name type="scientific">Methanosarcina baikalica</name>
    <dbReference type="NCBI Taxonomy" id="3073890"/>
    <lineage>
        <taxon>Archaea</taxon>
        <taxon>Methanobacteriati</taxon>
        <taxon>Methanobacteriota</taxon>
        <taxon>Stenosarchaea group</taxon>
        <taxon>Methanomicrobia</taxon>
        <taxon>Methanosarcinales</taxon>
        <taxon>Methanosarcinaceae</taxon>
        <taxon>Methanosarcina</taxon>
    </lineage>
</organism>
<comment type="caution">
    <text evidence="1">The sequence shown here is derived from an EMBL/GenBank/DDBJ whole genome shotgun (WGS) entry which is preliminary data.</text>
</comment>
<dbReference type="RefSeq" id="WP_310574595.1">
    <property type="nucleotide sequence ID" value="NZ_JAVKPK010000004.1"/>
</dbReference>
<evidence type="ECO:0000313" key="2">
    <source>
        <dbReference type="Proteomes" id="UP001246244"/>
    </source>
</evidence>
<proteinExistence type="predicted"/>
<sequence>MIQMVALSPAFREKHFIILIIIMLFLGEISRDHPLEAGIGN</sequence>
<name>A0ABU2CXX1_9EURY</name>
<protein>
    <submittedName>
        <fullName evidence="1">Uncharacterized protein</fullName>
    </submittedName>
</protein>
<reference evidence="2" key="1">
    <citation type="submission" date="2023-07" db="EMBL/GenBank/DDBJ databases">
        <title>Whole-genome sequencing of a new Methanosarcina sp. Z-7115.</title>
        <authorList>
            <person name="Zhilina T.N."/>
            <person name="Merkel A.Y."/>
        </authorList>
    </citation>
    <scope>NUCLEOTIDE SEQUENCE [LARGE SCALE GENOMIC DNA]</scope>
    <source>
        <strain evidence="2">Z-7115</strain>
    </source>
</reference>
<accession>A0ABU2CXX1</accession>